<accession>A0A2U1ML76</accession>
<keyword evidence="1" id="KW-0808">Transferase</keyword>
<gene>
    <name evidence="1" type="ORF">CTI12_AA370430</name>
</gene>
<organism evidence="1 2">
    <name type="scientific">Artemisia annua</name>
    <name type="common">Sweet wormwood</name>
    <dbReference type="NCBI Taxonomy" id="35608"/>
    <lineage>
        <taxon>Eukaryota</taxon>
        <taxon>Viridiplantae</taxon>
        <taxon>Streptophyta</taxon>
        <taxon>Embryophyta</taxon>
        <taxon>Tracheophyta</taxon>
        <taxon>Spermatophyta</taxon>
        <taxon>Magnoliopsida</taxon>
        <taxon>eudicotyledons</taxon>
        <taxon>Gunneridae</taxon>
        <taxon>Pentapetalae</taxon>
        <taxon>asterids</taxon>
        <taxon>campanulids</taxon>
        <taxon>Asterales</taxon>
        <taxon>Asteraceae</taxon>
        <taxon>Asteroideae</taxon>
        <taxon>Anthemideae</taxon>
        <taxon>Artemisiinae</taxon>
        <taxon>Artemisia</taxon>
    </lineage>
</organism>
<proteinExistence type="predicted"/>
<dbReference type="STRING" id="35608.A0A2U1ML76"/>
<keyword evidence="1" id="KW-0418">Kinase</keyword>
<dbReference type="Proteomes" id="UP000245207">
    <property type="component" value="Unassembled WGS sequence"/>
</dbReference>
<dbReference type="OrthoDB" id="4062651at2759"/>
<dbReference type="AlphaFoldDB" id="A0A2U1ML76"/>
<comment type="caution">
    <text evidence="1">The sequence shown here is derived from an EMBL/GenBank/DDBJ whole genome shotgun (WGS) entry which is preliminary data.</text>
</comment>
<dbReference type="GO" id="GO:0016301">
    <property type="term" value="F:kinase activity"/>
    <property type="evidence" value="ECO:0007669"/>
    <property type="project" value="UniProtKB-KW"/>
</dbReference>
<sequence>MVSYPSKCIEKFVSLALWCCDGKPDKTPSMLDVVEELEQILEKMLQTSTNFSEPESRSFVE</sequence>
<reference evidence="1 2" key="1">
    <citation type="journal article" date="2018" name="Mol. Plant">
        <title>The genome of Artemisia annua provides insight into the evolution of Asteraceae family and artemisinin biosynthesis.</title>
        <authorList>
            <person name="Shen Q."/>
            <person name="Zhang L."/>
            <person name="Liao Z."/>
            <person name="Wang S."/>
            <person name="Yan T."/>
            <person name="Shi P."/>
            <person name="Liu M."/>
            <person name="Fu X."/>
            <person name="Pan Q."/>
            <person name="Wang Y."/>
            <person name="Lv Z."/>
            <person name="Lu X."/>
            <person name="Zhang F."/>
            <person name="Jiang W."/>
            <person name="Ma Y."/>
            <person name="Chen M."/>
            <person name="Hao X."/>
            <person name="Li L."/>
            <person name="Tang Y."/>
            <person name="Lv G."/>
            <person name="Zhou Y."/>
            <person name="Sun X."/>
            <person name="Brodelius P.E."/>
            <person name="Rose J.K.C."/>
            <person name="Tang K."/>
        </authorList>
    </citation>
    <scope>NUCLEOTIDE SEQUENCE [LARGE SCALE GENOMIC DNA]</scope>
    <source>
        <strain evidence="2">cv. Huhao1</strain>
        <tissue evidence="1">Leaf</tissue>
    </source>
</reference>
<evidence type="ECO:0000313" key="2">
    <source>
        <dbReference type="Proteomes" id="UP000245207"/>
    </source>
</evidence>
<protein>
    <submittedName>
        <fullName evidence="1">Serine/threonine/dual specificity protein kinase, catalytic domain-containing protein</fullName>
    </submittedName>
</protein>
<name>A0A2U1ML76_ARTAN</name>
<keyword evidence="2" id="KW-1185">Reference proteome</keyword>
<dbReference type="Gene3D" id="1.10.510.10">
    <property type="entry name" value="Transferase(Phosphotransferase) domain 1"/>
    <property type="match status" value="1"/>
</dbReference>
<dbReference type="EMBL" id="PKPP01004979">
    <property type="protein sequence ID" value="PWA61962.1"/>
    <property type="molecule type" value="Genomic_DNA"/>
</dbReference>
<evidence type="ECO:0000313" key="1">
    <source>
        <dbReference type="EMBL" id="PWA61962.1"/>
    </source>
</evidence>